<dbReference type="Pfam" id="PF03478">
    <property type="entry name" value="Beta-prop_KIB1-4"/>
    <property type="match status" value="2"/>
</dbReference>
<proteinExistence type="predicted"/>
<evidence type="ECO:0000256" key="1">
    <source>
        <dbReference type="SAM" id="MobiDB-lite"/>
    </source>
</evidence>
<sequence length="874" mass="97671">MGVAASNCGLQRRRRRRPSSDDRLEGELGRNLVGEVVAVPPAGADDDGGRGSPWSDLPPELAGMVFCRLLSHGDRRRFRAVCSDWRLAGREQVAVTTGPSSSLPPSLPWLALDRRTYQSLPDGEVHRFADGPGIMVCRGSFDGWLLYHRNGYRDIRSSFLWNPFSGAVIDLPSRCDDAAGGEPMCFVNAIKRKIVVCSPDLVADAVEYTSLIFHLPNKHSSWARTNPNICCHDIAFHHGKLYSINNNDELFVHEFFTTTAADRGGGSARVTASSDWAAVTDARPPREHLGNHGYHLRFTSYLVASLAGKLLLVRWSLPDELFSGEGRRLAFSLLSNLITVRVFEADMEARRWTEVTDIGDDQALFVSATCSKALRLPDDGGGRHGFLRGNRVFIVGSDLGRRCGGGGEIGCGYCSCGVYDMSNGRFSTVSLKRWRAGHEQRSRDTSVNETMSQRRGRTRPVAMAGPPAGAGGHGVLPSPVPQRPPPLPSRVPSVAPRRAAAALPWLSLDRTTYQSLPDGEVHRHVPDPDDDELPGTVCRGSFDGWLLYHRPPEQRRQPECFLRNPLSMAKIALPNHAPVGLCPGGRYDAMCFPKPEEFMRKIIVRSPDHVAAMTDYFILLHLPAKPPQWPHWLFTAATFSIDDGGCFTLHHCWRDMALYHGKLYSISTGEELFVHEFSSSEAVSSPATQPRYCRREVVIDTAPPLIDEQGYYWLRNLHLVESCTGDKPLLMVRWRWRLPAPYDYRHWCADELSKEIKLDVFEADLENRRWSEVEEIGDQAIFLGNTYSKAVPTLPDHGSSIFFLGSIVADYCLDGIIDGIGDCAYGVYNMKNGTFRFDHPVSIERDRVPSGLDDDEYPPKRWRPRWIADWFFPS</sequence>
<evidence type="ECO:0000313" key="3">
    <source>
        <dbReference type="EnsemblPlants" id="OMERI11G03210.1"/>
    </source>
</evidence>
<dbReference type="EnsemblPlants" id="OMERI11G03210.1">
    <property type="protein sequence ID" value="OMERI11G03210.1"/>
    <property type="gene ID" value="OMERI11G03210"/>
</dbReference>
<feature type="compositionally biased region" description="Basic and acidic residues" evidence="1">
    <location>
        <begin position="18"/>
        <end position="27"/>
    </location>
</feature>
<evidence type="ECO:0000313" key="4">
    <source>
        <dbReference type="Proteomes" id="UP000008021"/>
    </source>
</evidence>
<feature type="compositionally biased region" description="Basic and acidic residues" evidence="1">
    <location>
        <begin position="437"/>
        <end position="446"/>
    </location>
</feature>
<reference evidence="3" key="1">
    <citation type="submission" date="2015-04" db="UniProtKB">
        <authorList>
            <consortium name="EnsemblPlants"/>
        </authorList>
    </citation>
    <scope>IDENTIFICATION</scope>
</reference>
<dbReference type="PANTHER" id="PTHR33110:SF108">
    <property type="entry name" value="OS11G0154200 PROTEIN"/>
    <property type="match status" value="1"/>
</dbReference>
<feature type="domain" description="KIB1-4 beta-propeller" evidence="2">
    <location>
        <begin position="515"/>
        <end position="829"/>
    </location>
</feature>
<feature type="region of interest" description="Disordered" evidence="1">
    <location>
        <begin position="1"/>
        <end position="27"/>
    </location>
</feature>
<dbReference type="AlphaFoldDB" id="A0A0E0F2P4"/>
<feature type="region of interest" description="Disordered" evidence="1">
    <location>
        <begin position="437"/>
        <end position="492"/>
    </location>
</feature>
<dbReference type="PANTHER" id="PTHR33110">
    <property type="entry name" value="F-BOX/KELCH-REPEAT PROTEIN-RELATED"/>
    <property type="match status" value="1"/>
</dbReference>
<keyword evidence="4" id="KW-1185">Reference proteome</keyword>
<dbReference type="SUPFAM" id="SSF81383">
    <property type="entry name" value="F-box domain"/>
    <property type="match status" value="1"/>
</dbReference>
<reference evidence="3" key="2">
    <citation type="submission" date="2018-05" db="EMBL/GenBank/DDBJ databases">
        <title>OmerRS3 (Oryza meridionalis Reference Sequence Version 3).</title>
        <authorList>
            <person name="Zhang J."/>
            <person name="Kudrna D."/>
            <person name="Lee S."/>
            <person name="Talag J."/>
            <person name="Welchert J."/>
            <person name="Wing R.A."/>
        </authorList>
    </citation>
    <scope>NUCLEOTIDE SEQUENCE [LARGE SCALE GENOMIC DNA]</scope>
    <source>
        <strain evidence="3">cv. OR44</strain>
    </source>
</reference>
<accession>A0A0E0F2P4</accession>
<dbReference type="InterPro" id="IPR005174">
    <property type="entry name" value="KIB1-4_b-propeller"/>
</dbReference>
<dbReference type="Gene3D" id="1.20.1280.50">
    <property type="match status" value="1"/>
</dbReference>
<organism evidence="3">
    <name type="scientific">Oryza meridionalis</name>
    <dbReference type="NCBI Taxonomy" id="40149"/>
    <lineage>
        <taxon>Eukaryota</taxon>
        <taxon>Viridiplantae</taxon>
        <taxon>Streptophyta</taxon>
        <taxon>Embryophyta</taxon>
        <taxon>Tracheophyta</taxon>
        <taxon>Spermatophyta</taxon>
        <taxon>Magnoliopsida</taxon>
        <taxon>Liliopsida</taxon>
        <taxon>Poales</taxon>
        <taxon>Poaceae</taxon>
        <taxon>BOP clade</taxon>
        <taxon>Oryzoideae</taxon>
        <taxon>Oryzeae</taxon>
        <taxon>Oryzinae</taxon>
        <taxon>Oryza</taxon>
    </lineage>
</organism>
<dbReference type="InterPro" id="IPR036047">
    <property type="entry name" value="F-box-like_dom_sf"/>
</dbReference>
<dbReference type="Proteomes" id="UP000008021">
    <property type="component" value="Chromosome 11"/>
</dbReference>
<feature type="compositionally biased region" description="Pro residues" evidence="1">
    <location>
        <begin position="478"/>
        <end position="489"/>
    </location>
</feature>
<evidence type="ECO:0000259" key="2">
    <source>
        <dbReference type="Pfam" id="PF03478"/>
    </source>
</evidence>
<name>A0A0E0F2P4_9ORYZ</name>
<dbReference type="Gramene" id="OMERI11G03210.1">
    <property type="protein sequence ID" value="OMERI11G03210.1"/>
    <property type="gene ID" value="OMERI11G03210"/>
</dbReference>
<protein>
    <recommendedName>
        <fullName evidence="2">KIB1-4 beta-propeller domain-containing protein</fullName>
    </recommendedName>
</protein>
<dbReference type="HOGENOM" id="CLU_349315_0_0_1"/>
<feature type="domain" description="KIB1-4 beta-propeller" evidence="2">
    <location>
        <begin position="119"/>
        <end position="409"/>
    </location>
</feature>